<evidence type="ECO:0000313" key="1">
    <source>
        <dbReference type="EMBL" id="KAG0440830.1"/>
    </source>
</evidence>
<name>A0AC60QRM8_IXOPE</name>
<reference evidence="1 2" key="1">
    <citation type="journal article" date="2020" name="Cell">
        <title>Large-Scale Comparative Analyses of Tick Genomes Elucidate Their Genetic Diversity and Vector Capacities.</title>
        <authorList>
            <consortium name="Tick Genome and Microbiome Consortium (TIGMIC)"/>
            <person name="Jia N."/>
            <person name="Wang J."/>
            <person name="Shi W."/>
            <person name="Du L."/>
            <person name="Sun Y."/>
            <person name="Zhan W."/>
            <person name="Jiang J.F."/>
            <person name="Wang Q."/>
            <person name="Zhang B."/>
            <person name="Ji P."/>
            <person name="Bell-Sakyi L."/>
            <person name="Cui X.M."/>
            <person name="Yuan T.T."/>
            <person name="Jiang B.G."/>
            <person name="Yang W.F."/>
            <person name="Lam T.T."/>
            <person name="Chang Q.C."/>
            <person name="Ding S.J."/>
            <person name="Wang X.J."/>
            <person name="Zhu J.G."/>
            <person name="Ruan X.D."/>
            <person name="Zhao L."/>
            <person name="Wei J.T."/>
            <person name="Ye R.Z."/>
            <person name="Que T.C."/>
            <person name="Du C.H."/>
            <person name="Zhou Y.H."/>
            <person name="Cheng J.X."/>
            <person name="Dai P.F."/>
            <person name="Guo W.B."/>
            <person name="Han X.H."/>
            <person name="Huang E.J."/>
            <person name="Li L.F."/>
            <person name="Wei W."/>
            <person name="Gao Y.C."/>
            <person name="Liu J.Z."/>
            <person name="Shao H.Z."/>
            <person name="Wang X."/>
            <person name="Wang C.C."/>
            <person name="Yang T.C."/>
            <person name="Huo Q.B."/>
            <person name="Li W."/>
            <person name="Chen H.Y."/>
            <person name="Chen S.E."/>
            <person name="Zhou L.G."/>
            <person name="Ni X.B."/>
            <person name="Tian J.H."/>
            <person name="Sheng Y."/>
            <person name="Liu T."/>
            <person name="Pan Y.S."/>
            <person name="Xia L.Y."/>
            <person name="Li J."/>
            <person name="Zhao F."/>
            <person name="Cao W.C."/>
        </authorList>
    </citation>
    <scope>NUCLEOTIDE SEQUENCE [LARGE SCALE GENOMIC DNA]</scope>
    <source>
        <strain evidence="1">Iper-2018</strain>
    </source>
</reference>
<gene>
    <name evidence="1" type="ORF">HPB47_016165</name>
</gene>
<organism evidence="1 2">
    <name type="scientific">Ixodes persulcatus</name>
    <name type="common">Taiga tick</name>
    <dbReference type="NCBI Taxonomy" id="34615"/>
    <lineage>
        <taxon>Eukaryota</taxon>
        <taxon>Metazoa</taxon>
        <taxon>Ecdysozoa</taxon>
        <taxon>Arthropoda</taxon>
        <taxon>Chelicerata</taxon>
        <taxon>Arachnida</taxon>
        <taxon>Acari</taxon>
        <taxon>Parasitiformes</taxon>
        <taxon>Ixodida</taxon>
        <taxon>Ixodoidea</taxon>
        <taxon>Ixodidae</taxon>
        <taxon>Ixodinae</taxon>
        <taxon>Ixodes</taxon>
    </lineage>
</organism>
<dbReference type="EMBL" id="JABSTQ010004846">
    <property type="protein sequence ID" value="KAG0440830.1"/>
    <property type="molecule type" value="Genomic_DNA"/>
</dbReference>
<sequence length="109" mass="11789">MGSATRWDTARRQPAASPRALCLLGVGYLAPGTRMVGKNKITSLMHKEGVEGDEIRERLAGKYLCRDPPVDQPDYKGEPNVVLDRPITLGDLETALAAMKNTSAPGPRT</sequence>
<protein>
    <submittedName>
        <fullName evidence="1">Uncharacterized protein</fullName>
    </submittedName>
</protein>
<evidence type="ECO:0000313" key="2">
    <source>
        <dbReference type="Proteomes" id="UP000805193"/>
    </source>
</evidence>
<keyword evidence="2" id="KW-1185">Reference proteome</keyword>
<dbReference type="Proteomes" id="UP000805193">
    <property type="component" value="Unassembled WGS sequence"/>
</dbReference>
<proteinExistence type="predicted"/>
<comment type="caution">
    <text evidence="1">The sequence shown here is derived from an EMBL/GenBank/DDBJ whole genome shotgun (WGS) entry which is preliminary data.</text>
</comment>
<accession>A0AC60QRM8</accession>